<dbReference type="Proteomes" id="UP000292085">
    <property type="component" value="Unassembled WGS sequence"/>
</dbReference>
<dbReference type="AlphaFoldDB" id="A0A4Q6Y530"/>
<name>A0A4Q6Y530_9SPHN</name>
<sequence length="62" mass="6511">MVRLADIVDAAFAQHYPCTCPKCRALDRAHPNEGVQLRLLPPSDDQADAIPASAAPVAGQGT</sequence>
<evidence type="ECO:0000313" key="3">
    <source>
        <dbReference type="Proteomes" id="UP000292085"/>
    </source>
</evidence>
<evidence type="ECO:0000256" key="1">
    <source>
        <dbReference type="SAM" id="MobiDB-lite"/>
    </source>
</evidence>
<evidence type="ECO:0000313" key="2">
    <source>
        <dbReference type="EMBL" id="RZF64507.1"/>
    </source>
</evidence>
<proteinExistence type="predicted"/>
<dbReference type="EMBL" id="SGIS01000013">
    <property type="protein sequence ID" value="RZF64507.1"/>
    <property type="molecule type" value="Genomic_DNA"/>
</dbReference>
<organism evidence="2 3">
    <name type="scientific">Sphingomonas populi</name>
    <dbReference type="NCBI Taxonomy" id="2484750"/>
    <lineage>
        <taxon>Bacteria</taxon>
        <taxon>Pseudomonadati</taxon>
        <taxon>Pseudomonadota</taxon>
        <taxon>Alphaproteobacteria</taxon>
        <taxon>Sphingomonadales</taxon>
        <taxon>Sphingomonadaceae</taxon>
        <taxon>Sphingomonas</taxon>
    </lineage>
</organism>
<feature type="region of interest" description="Disordered" evidence="1">
    <location>
        <begin position="41"/>
        <end position="62"/>
    </location>
</feature>
<gene>
    <name evidence="2" type="ORF">EWE75_10035</name>
</gene>
<dbReference type="RefSeq" id="WP_130157003.1">
    <property type="nucleotide sequence ID" value="NZ_SGIS01000013.1"/>
</dbReference>
<accession>A0A4Q6Y530</accession>
<reference evidence="2 3" key="1">
    <citation type="submission" date="2019-02" db="EMBL/GenBank/DDBJ databases">
        <authorList>
            <person name="Li Y."/>
        </authorList>
    </citation>
    <scope>NUCLEOTIDE SEQUENCE [LARGE SCALE GENOMIC DNA]</scope>
    <source>
        <strain evidence="2 3">3-7</strain>
    </source>
</reference>
<keyword evidence="3" id="KW-1185">Reference proteome</keyword>
<protein>
    <submittedName>
        <fullName evidence="2">Uncharacterized protein</fullName>
    </submittedName>
</protein>
<comment type="caution">
    <text evidence="2">The sequence shown here is derived from an EMBL/GenBank/DDBJ whole genome shotgun (WGS) entry which is preliminary data.</text>
</comment>